<geneLocation type="plasmid" evidence="1 2">
    <name>pREB3</name>
</geneLocation>
<keyword evidence="2" id="KW-1185">Reference proteome</keyword>
<keyword evidence="1" id="KW-0614">Plasmid</keyword>
<sequence>MIGSVACKVAMPSVITTQLCLPWLAVDPDCPAEVHQVRHEFWLEYFLEPDSDCICFIKCTADIEGSFAVTYLEL</sequence>
<reference evidence="1 2" key="1">
    <citation type="journal article" date="2008" name="Proc. Natl. Acad. Sci. U.S.A.">
        <title>Niche adaptation and genome expansion in the chlorophyll d-producing cyanobacterium Acaryochloris marina.</title>
        <authorList>
            <person name="Swingley W.D."/>
            <person name="Chen M."/>
            <person name="Cheung P.C."/>
            <person name="Conrad A.L."/>
            <person name="Dejesa L.C."/>
            <person name="Hao J."/>
            <person name="Honchak B.M."/>
            <person name="Karbach L.E."/>
            <person name="Kurdoglu A."/>
            <person name="Lahiri S."/>
            <person name="Mastrian S.D."/>
            <person name="Miyashita H."/>
            <person name="Page L."/>
            <person name="Ramakrishna P."/>
            <person name="Satoh S."/>
            <person name="Sattley W.M."/>
            <person name="Shimada Y."/>
            <person name="Taylor H.L."/>
            <person name="Tomo T."/>
            <person name="Tsuchiya T."/>
            <person name="Wang Z.T."/>
            <person name="Raymond J."/>
            <person name="Mimuro M."/>
            <person name="Blankenship R.E."/>
            <person name="Touchman J.W."/>
        </authorList>
    </citation>
    <scope>NUCLEOTIDE SEQUENCE [LARGE SCALE GENOMIC DNA]</scope>
    <source>
        <strain evidence="2">MBIC 11017</strain>
        <plasmid evidence="2">Plasmid pREB3</plasmid>
    </source>
</reference>
<accession>A8ZN36</accession>
<evidence type="ECO:0000313" key="1">
    <source>
        <dbReference type="EMBL" id="ABW32235.1"/>
    </source>
</evidence>
<dbReference type="HOGENOM" id="CLU_2679160_0_0_3"/>
<organism evidence="1 2">
    <name type="scientific">Acaryochloris marina (strain MBIC 11017)</name>
    <dbReference type="NCBI Taxonomy" id="329726"/>
    <lineage>
        <taxon>Bacteria</taxon>
        <taxon>Bacillati</taxon>
        <taxon>Cyanobacteriota</taxon>
        <taxon>Cyanophyceae</taxon>
        <taxon>Acaryochloridales</taxon>
        <taxon>Acaryochloridaceae</taxon>
        <taxon>Acaryochloris</taxon>
    </lineage>
</organism>
<dbReference type="Proteomes" id="UP000000268">
    <property type="component" value="Plasmid pREB3"/>
</dbReference>
<gene>
    <name evidence="1" type="ordered locus">AM1_C0307</name>
</gene>
<protein>
    <submittedName>
        <fullName evidence="1">Uncharacterized protein</fullName>
    </submittedName>
</protein>
<proteinExistence type="predicted"/>
<dbReference type="KEGG" id="amr:AM1_C0307"/>
<dbReference type="EMBL" id="CP000840">
    <property type="protein sequence ID" value="ABW32235.1"/>
    <property type="molecule type" value="Genomic_DNA"/>
</dbReference>
<name>A8ZN36_ACAM1</name>
<dbReference type="AlphaFoldDB" id="A8ZN36"/>
<evidence type="ECO:0000313" key="2">
    <source>
        <dbReference type="Proteomes" id="UP000000268"/>
    </source>
</evidence>